<keyword evidence="6" id="KW-0221">Differentiation</keyword>
<keyword evidence="8" id="KW-0395">Inflammatory response</keyword>
<dbReference type="GO" id="GO:0005576">
    <property type="term" value="C:extracellular region"/>
    <property type="evidence" value="ECO:0007669"/>
    <property type="project" value="UniProtKB-SubCell"/>
</dbReference>
<evidence type="ECO:0000256" key="3">
    <source>
        <dbReference type="ARBA" id="ARBA00022500"/>
    </source>
</evidence>
<evidence type="ECO:0000256" key="9">
    <source>
        <dbReference type="ARBA" id="ARBA00032785"/>
    </source>
</evidence>
<dbReference type="GO" id="GO:0006935">
    <property type="term" value="P:chemotaxis"/>
    <property type="evidence" value="ECO:0007669"/>
    <property type="project" value="UniProtKB-KW"/>
</dbReference>
<evidence type="ECO:0000256" key="2">
    <source>
        <dbReference type="ARBA" id="ARBA00018808"/>
    </source>
</evidence>
<proteinExistence type="predicted"/>
<dbReference type="InterPro" id="IPR029562">
    <property type="entry name" value="Chemerin"/>
</dbReference>
<dbReference type="PANTHER" id="PTHR15106:SF2">
    <property type="entry name" value="RETINOIC ACID RECEPTOR RESPONDER PROTEIN 2"/>
    <property type="match status" value="1"/>
</dbReference>
<dbReference type="Gene3D" id="3.10.450.10">
    <property type="match status" value="1"/>
</dbReference>
<dbReference type="AlphaFoldDB" id="A0ABD0XDE7"/>
<dbReference type="SUPFAM" id="SSF54403">
    <property type="entry name" value="Cystatin/monellin"/>
    <property type="match status" value="1"/>
</dbReference>
<feature type="chain" id="PRO_5044787322" description="Retinoic acid receptor responder protein 2" evidence="10">
    <location>
        <begin position="23"/>
        <end position="162"/>
    </location>
</feature>
<dbReference type="InterPro" id="IPR046350">
    <property type="entry name" value="Cystatin_sf"/>
</dbReference>
<feature type="signal peptide" evidence="10">
    <location>
        <begin position="1"/>
        <end position="22"/>
    </location>
</feature>
<sequence length="162" mass="17926">MAALVLLLVSAGVLLCSPEAQGAYSKLSDNYRKGVNLALEQLSSHSGVQHHFLFFRSLLKSEIEPGFGVSYVYHNFYLKATTCQKGTVDSAQCKFRNDRPMIDCAVCYKMFAGEIDKEPKPYVHCVHKPALTEDMKTTRIDHCNAMGYTRGAPTLLASKGSK</sequence>
<evidence type="ECO:0000256" key="1">
    <source>
        <dbReference type="ARBA" id="ARBA00004613"/>
    </source>
</evidence>
<keyword evidence="7" id="KW-1015">Disulfide bond</keyword>
<keyword evidence="4" id="KW-0964">Secreted</keyword>
<evidence type="ECO:0000256" key="4">
    <source>
        <dbReference type="ARBA" id="ARBA00022525"/>
    </source>
</evidence>
<keyword evidence="12" id="KW-1185">Reference proteome</keyword>
<reference evidence="11 12" key="1">
    <citation type="submission" date="2024-06" db="EMBL/GenBank/DDBJ databases">
        <authorList>
            <person name="Pan Q."/>
            <person name="Wen M."/>
            <person name="Jouanno E."/>
            <person name="Zahm M."/>
            <person name="Klopp C."/>
            <person name="Cabau C."/>
            <person name="Louis A."/>
            <person name="Berthelot C."/>
            <person name="Parey E."/>
            <person name="Roest Crollius H."/>
            <person name="Montfort J."/>
            <person name="Robinson-Rechavi M."/>
            <person name="Bouchez O."/>
            <person name="Lampietro C."/>
            <person name="Lopez Roques C."/>
            <person name="Donnadieu C."/>
            <person name="Postlethwait J."/>
            <person name="Bobe J."/>
            <person name="Verreycken H."/>
            <person name="Guiguen Y."/>
        </authorList>
    </citation>
    <scope>NUCLEOTIDE SEQUENCE [LARGE SCALE GENOMIC DNA]</scope>
    <source>
        <strain evidence="11">Up_M1</strain>
        <tissue evidence="11">Testis</tissue>
    </source>
</reference>
<organism evidence="11 12">
    <name type="scientific">Umbra pygmaea</name>
    <name type="common">Eastern mudminnow</name>
    <dbReference type="NCBI Taxonomy" id="75934"/>
    <lineage>
        <taxon>Eukaryota</taxon>
        <taxon>Metazoa</taxon>
        <taxon>Chordata</taxon>
        <taxon>Craniata</taxon>
        <taxon>Vertebrata</taxon>
        <taxon>Euteleostomi</taxon>
        <taxon>Actinopterygii</taxon>
        <taxon>Neopterygii</taxon>
        <taxon>Teleostei</taxon>
        <taxon>Protacanthopterygii</taxon>
        <taxon>Esociformes</taxon>
        <taxon>Umbridae</taxon>
        <taxon>Umbra</taxon>
    </lineage>
</organism>
<name>A0ABD0XDE7_UMBPY</name>
<gene>
    <name evidence="11" type="ORF">UPYG_G00078590</name>
</gene>
<evidence type="ECO:0000313" key="12">
    <source>
        <dbReference type="Proteomes" id="UP001557470"/>
    </source>
</evidence>
<comment type="subcellular location">
    <subcellularLocation>
        <location evidence="1">Secreted</location>
    </subcellularLocation>
</comment>
<accession>A0ABD0XDE7</accession>
<dbReference type="PANTHER" id="PTHR15106">
    <property type="entry name" value="RETINOIC ACID RECEPTOR RESPONDER PROTEIN 2"/>
    <property type="match status" value="1"/>
</dbReference>
<evidence type="ECO:0000313" key="11">
    <source>
        <dbReference type="EMBL" id="KAL1006894.1"/>
    </source>
</evidence>
<evidence type="ECO:0000256" key="6">
    <source>
        <dbReference type="ARBA" id="ARBA00022782"/>
    </source>
</evidence>
<evidence type="ECO:0000256" key="10">
    <source>
        <dbReference type="SAM" id="SignalP"/>
    </source>
</evidence>
<dbReference type="GO" id="GO:0006954">
    <property type="term" value="P:inflammatory response"/>
    <property type="evidence" value="ECO:0007669"/>
    <property type="project" value="UniProtKB-KW"/>
</dbReference>
<evidence type="ECO:0000256" key="8">
    <source>
        <dbReference type="ARBA" id="ARBA00023198"/>
    </source>
</evidence>
<keyword evidence="3" id="KW-0145">Chemotaxis</keyword>
<protein>
    <recommendedName>
        <fullName evidence="2">Retinoic acid receptor responder protein 2</fullName>
    </recommendedName>
    <alternativeName>
        <fullName evidence="9">Chemerin</fullName>
    </alternativeName>
</protein>
<dbReference type="EMBL" id="JAGEUA010000002">
    <property type="protein sequence ID" value="KAL1006894.1"/>
    <property type="molecule type" value="Genomic_DNA"/>
</dbReference>
<comment type="caution">
    <text evidence="11">The sequence shown here is derived from an EMBL/GenBank/DDBJ whole genome shotgun (WGS) entry which is preliminary data.</text>
</comment>
<dbReference type="GO" id="GO:0030154">
    <property type="term" value="P:cell differentiation"/>
    <property type="evidence" value="ECO:0007669"/>
    <property type="project" value="UniProtKB-KW"/>
</dbReference>
<dbReference type="Proteomes" id="UP001557470">
    <property type="component" value="Unassembled WGS sequence"/>
</dbReference>
<evidence type="ECO:0000256" key="7">
    <source>
        <dbReference type="ARBA" id="ARBA00023157"/>
    </source>
</evidence>
<evidence type="ECO:0000256" key="5">
    <source>
        <dbReference type="ARBA" id="ARBA00022729"/>
    </source>
</evidence>
<keyword evidence="5 10" id="KW-0732">Signal</keyword>